<evidence type="ECO:0000256" key="4">
    <source>
        <dbReference type="ARBA" id="ARBA00022692"/>
    </source>
</evidence>
<feature type="domain" description="Major facilitator superfamily (MFS) profile" evidence="9">
    <location>
        <begin position="20"/>
        <end position="170"/>
    </location>
</feature>
<dbReference type="InterPro" id="IPR036259">
    <property type="entry name" value="MFS_trans_sf"/>
</dbReference>
<evidence type="ECO:0000256" key="1">
    <source>
        <dbReference type="ARBA" id="ARBA00004651"/>
    </source>
</evidence>
<keyword evidence="7 8" id="KW-0472">Membrane</keyword>
<dbReference type="EMBL" id="JAJSBI010000005">
    <property type="protein sequence ID" value="MCD9874393.1"/>
    <property type="molecule type" value="Genomic_DNA"/>
</dbReference>
<name>A0A9Q3Z543_9ACTN</name>
<dbReference type="InterPro" id="IPR005828">
    <property type="entry name" value="MFS_sugar_transport-like"/>
</dbReference>
<evidence type="ECO:0000256" key="5">
    <source>
        <dbReference type="ARBA" id="ARBA00022847"/>
    </source>
</evidence>
<dbReference type="GO" id="GO:0005886">
    <property type="term" value="C:plasma membrane"/>
    <property type="evidence" value="ECO:0007669"/>
    <property type="project" value="UniProtKB-SubCell"/>
</dbReference>
<dbReference type="PANTHER" id="PTHR43528">
    <property type="entry name" value="ALPHA-KETOGLUTARATE PERMEASE"/>
    <property type="match status" value="1"/>
</dbReference>
<dbReference type="Proteomes" id="UP001108029">
    <property type="component" value="Unassembled WGS sequence"/>
</dbReference>
<keyword evidence="11" id="KW-1185">Reference proteome</keyword>
<evidence type="ECO:0000259" key="9">
    <source>
        <dbReference type="PROSITE" id="PS50850"/>
    </source>
</evidence>
<feature type="transmembrane region" description="Helical" evidence="8">
    <location>
        <begin position="114"/>
        <end position="134"/>
    </location>
</feature>
<keyword evidence="2" id="KW-0813">Transport</keyword>
<keyword evidence="4 8" id="KW-0812">Transmembrane</keyword>
<dbReference type="Pfam" id="PF00083">
    <property type="entry name" value="Sugar_tr"/>
    <property type="match status" value="1"/>
</dbReference>
<keyword evidence="6 8" id="KW-1133">Transmembrane helix</keyword>
<organism evidence="10 11">
    <name type="scientific">Streptomyces guryensis</name>
    <dbReference type="NCBI Taxonomy" id="2886947"/>
    <lineage>
        <taxon>Bacteria</taxon>
        <taxon>Bacillati</taxon>
        <taxon>Actinomycetota</taxon>
        <taxon>Actinomycetes</taxon>
        <taxon>Kitasatosporales</taxon>
        <taxon>Streptomycetaceae</taxon>
        <taxon>Streptomyces</taxon>
    </lineage>
</organism>
<dbReference type="SUPFAM" id="SSF103473">
    <property type="entry name" value="MFS general substrate transporter"/>
    <property type="match status" value="1"/>
</dbReference>
<sequence>MESLAPAPRAQATAVLPRSSILVAALSTVVEWYDFTLYLYMTTVLSRVIFGTGTTSLLITLAVFAVAYLIRPLGAMAFGHIGDRLGRRKVLLGSMAVMTSAMPATALLPTRDQIGSVAGVLLLLLRCVMGFAVGGEYTGVTACLVEDAAPHRRGLVASPASAASEIGALL</sequence>
<dbReference type="PROSITE" id="PS50850">
    <property type="entry name" value="MFS"/>
    <property type="match status" value="1"/>
</dbReference>
<evidence type="ECO:0000256" key="7">
    <source>
        <dbReference type="ARBA" id="ARBA00023136"/>
    </source>
</evidence>
<dbReference type="InterPro" id="IPR051084">
    <property type="entry name" value="H+-coupled_symporters"/>
</dbReference>
<comment type="subcellular location">
    <subcellularLocation>
        <location evidence="1">Cell membrane</location>
        <topology evidence="1">Multi-pass membrane protein</topology>
    </subcellularLocation>
</comment>
<evidence type="ECO:0000256" key="6">
    <source>
        <dbReference type="ARBA" id="ARBA00022989"/>
    </source>
</evidence>
<comment type="caution">
    <text evidence="10">The sequence shown here is derived from an EMBL/GenBank/DDBJ whole genome shotgun (WGS) entry which is preliminary data.</text>
</comment>
<evidence type="ECO:0000313" key="11">
    <source>
        <dbReference type="Proteomes" id="UP001108029"/>
    </source>
</evidence>
<feature type="transmembrane region" description="Helical" evidence="8">
    <location>
        <begin position="90"/>
        <end position="108"/>
    </location>
</feature>
<keyword evidence="3" id="KW-1003">Cell membrane</keyword>
<feature type="transmembrane region" description="Helical" evidence="8">
    <location>
        <begin position="21"/>
        <end position="41"/>
    </location>
</feature>
<protein>
    <submittedName>
        <fullName evidence="10">MFS transporter</fullName>
    </submittedName>
</protein>
<dbReference type="PANTHER" id="PTHR43528:SF1">
    <property type="entry name" value="ALPHA-KETOGLUTARATE PERMEASE"/>
    <property type="match status" value="1"/>
</dbReference>
<dbReference type="GO" id="GO:0015293">
    <property type="term" value="F:symporter activity"/>
    <property type="evidence" value="ECO:0007669"/>
    <property type="project" value="UniProtKB-KW"/>
</dbReference>
<evidence type="ECO:0000256" key="2">
    <source>
        <dbReference type="ARBA" id="ARBA00022448"/>
    </source>
</evidence>
<evidence type="ECO:0000256" key="8">
    <source>
        <dbReference type="SAM" id="Phobius"/>
    </source>
</evidence>
<accession>A0A9Q3Z543</accession>
<dbReference type="InterPro" id="IPR020846">
    <property type="entry name" value="MFS_dom"/>
</dbReference>
<keyword evidence="5" id="KW-0769">Symport</keyword>
<reference evidence="10" key="1">
    <citation type="submission" date="2021-12" db="EMBL/GenBank/DDBJ databases">
        <authorList>
            <person name="Lee J.-H."/>
            <person name="Kim S.-B."/>
        </authorList>
    </citation>
    <scope>NUCLEOTIDE SEQUENCE</scope>
    <source>
        <strain evidence="10">NR30</strain>
    </source>
</reference>
<proteinExistence type="predicted"/>
<dbReference type="Gene3D" id="1.20.1250.20">
    <property type="entry name" value="MFS general substrate transporter like domains"/>
    <property type="match status" value="1"/>
</dbReference>
<feature type="transmembrane region" description="Helical" evidence="8">
    <location>
        <begin position="47"/>
        <end position="70"/>
    </location>
</feature>
<evidence type="ECO:0000313" key="10">
    <source>
        <dbReference type="EMBL" id="MCD9874393.1"/>
    </source>
</evidence>
<gene>
    <name evidence="10" type="ORF">LJ657_12020</name>
</gene>
<dbReference type="AlphaFoldDB" id="A0A9Q3Z543"/>
<evidence type="ECO:0000256" key="3">
    <source>
        <dbReference type="ARBA" id="ARBA00022475"/>
    </source>
</evidence>